<sequence>MPSVAARNVMIGLVTGSVAQRVIVHRKIVKTHVCKPVHHVTPAIETRDTRGGADTKMNLAFFKKQILDNLRARLATSHNQHSPFRQLGCIAVILRVNLKN</sequence>
<evidence type="ECO:0000313" key="2">
    <source>
        <dbReference type="Proteomes" id="UP000077349"/>
    </source>
</evidence>
<accession>A0A177G4E3</accession>
<comment type="caution">
    <text evidence="1">The sequence shown here is derived from an EMBL/GenBank/DDBJ whole genome shotgun (WGS) entry which is preliminary data.</text>
</comment>
<proteinExistence type="predicted"/>
<dbReference type="EMBL" id="LVHD01000094">
    <property type="protein sequence ID" value="OAG75220.1"/>
    <property type="molecule type" value="Genomic_DNA"/>
</dbReference>
<evidence type="ECO:0000313" key="1">
    <source>
        <dbReference type="EMBL" id="OAG75220.1"/>
    </source>
</evidence>
<reference evidence="1 2" key="1">
    <citation type="submission" date="2016-03" db="EMBL/GenBank/DDBJ databases">
        <title>Draft genome sequence of Acetobacter malorum CECT 7742, a strain isolated from strawberry vinegar.</title>
        <authorList>
            <person name="Sainz F."/>
            <person name="Mas A."/>
            <person name="Torija M.J."/>
        </authorList>
    </citation>
    <scope>NUCLEOTIDE SEQUENCE [LARGE SCALE GENOMIC DNA]</scope>
    <source>
        <strain evidence="1 2">CECT 7742</strain>
    </source>
</reference>
<organism evidence="1 2">
    <name type="scientific">Acetobacter malorum</name>
    <dbReference type="NCBI Taxonomy" id="178901"/>
    <lineage>
        <taxon>Bacteria</taxon>
        <taxon>Pseudomonadati</taxon>
        <taxon>Pseudomonadota</taxon>
        <taxon>Alphaproteobacteria</taxon>
        <taxon>Acetobacterales</taxon>
        <taxon>Acetobacteraceae</taxon>
        <taxon>Acetobacter</taxon>
    </lineage>
</organism>
<gene>
    <name evidence="1" type="ORF">Amal_03606</name>
</gene>
<dbReference type="AlphaFoldDB" id="A0A177G4E3"/>
<dbReference type="Proteomes" id="UP000077349">
    <property type="component" value="Unassembled WGS sequence"/>
</dbReference>
<name>A0A177G4E3_9PROT</name>
<protein>
    <submittedName>
        <fullName evidence="1">Uncharacterized protein</fullName>
    </submittedName>
</protein>